<dbReference type="InterPro" id="IPR002502">
    <property type="entry name" value="Amidase_domain"/>
</dbReference>
<dbReference type="GO" id="GO:0008745">
    <property type="term" value="F:N-acetylmuramoyl-L-alanine amidase activity"/>
    <property type="evidence" value="ECO:0007669"/>
    <property type="project" value="InterPro"/>
</dbReference>
<dbReference type="PANTHER" id="PTHR11022">
    <property type="entry name" value="PEPTIDOGLYCAN RECOGNITION PROTEIN"/>
    <property type="match status" value="1"/>
</dbReference>
<dbReference type="SUPFAM" id="SSF55846">
    <property type="entry name" value="N-acetylmuramoyl-L-alanine amidase-like"/>
    <property type="match status" value="1"/>
</dbReference>
<dbReference type="GO" id="GO:0005975">
    <property type="term" value="P:carbohydrate metabolic process"/>
    <property type="evidence" value="ECO:0007669"/>
    <property type="project" value="UniProtKB-ARBA"/>
</dbReference>
<dbReference type="InterPro" id="IPR006311">
    <property type="entry name" value="TAT_signal"/>
</dbReference>
<dbReference type="Gene3D" id="2.60.120.260">
    <property type="entry name" value="Galactose-binding domain-like"/>
    <property type="match status" value="1"/>
</dbReference>
<feature type="region of interest" description="Disordered" evidence="2">
    <location>
        <begin position="189"/>
        <end position="263"/>
    </location>
</feature>
<dbReference type="CDD" id="cd06583">
    <property type="entry name" value="PGRP"/>
    <property type="match status" value="1"/>
</dbReference>
<feature type="compositionally biased region" description="Pro residues" evidence="2">
    <location>
        <begin position="221"/>
        <end position="235"/>
    </location>
</feature>
<name>A0A4Q7ZDZ1_9ACTN</name>
<dbReference type="InterPro" id="IPR036505">
    <property type="entry name" value="Amidase/PGRP_sf"/>
</dbReference>
<dbReference type="Proteomes" id="UP000292564">
    <property type="component" value="Unassembled WGS sequence"/>
</dbReference>
<feature type="region of interest" description="Disordered" evidence="2">
    <location>
        <begin position="124"/>
        <end position="154"/>
    </location>
</feature>
<dbReference type="InterPro" id="IPR006619">
    <property type="entry name" value="PGRP_domain_met/bac"/>
</dbReference>
<dbReference type="GO" id="GO:0009253">
    <property type="term" value="P:peptidoglycan catabolic process"/>
    <property type="evidence" value="ECO:0007669"/>
    <property type="project" value="InterPro"/>
</dbReference>
<evidence type="ECO:0000313" key="4">
    <source>
        <dbReference type="EMBL" id="RZU48441.1"/>
    </source>
</evidence>
<dbReference type="OrthoDB" id="514320at2"/>
<dbReference type="Pfam" id="PF01510">
    <property type="entry name" value="Amidase_2"/>
    <property type="match status" value="1"/>
</dbReference>
<dbReference type="Gene3D" id="3.40.80.10">
    <property type="entry name" value="Peptidoglycan recognition protein-like"/>
    <property type="match status" value="1"/>
</dbReference>
<evidence type="ECO:0000256" key="2">
    <source>
        <dbReference type="SAM" id="MobiDB-lite"/>
    </source>
</evidence>
<organism evidence="4 5">
    <name type="scientific">Krasilnikovia cinnamomea</name>
    <dbReference type="NCBI Taxonomy" id="349313"/>
    <lineage>
        <taxon>Bacteria</taxon>
        <taxon>Bacillati</taxon>
        <taxon>Actinomycetota</taxon>
        <taxon>Actinomycetes</taxon>
        <taxon>Micromonosporales</taxon>
        <taxon>Micromonosporaceae</taxon>
        <taxon>Krasilnikovia</taxon>
    </lineage>
</organism>
<proteinExistence type="inferred from homology"/>
<comment type="caution">
    <text evidence="4">The sequence shown here is derived from an EMBL/GenBank/DDBJ whole genome shotgun (WGS) entry which is preliminary data.</text>
</comment>
<gene>
    <name evidence="4" type="ORF">EV385_0156</name>
</gene>
<dbReference type="PROSITE" id="PS51318">
    <property type="entry name" value="TAT"/>
    <property type="match status" value="1"/>
</dbReference>
<dbReference type="AlphaFoldDB" id="A0A4Q7ZDZ1"/>
<evidence type="ECO:0000313" key="5">
    <source>
        <dbReference type="Proteomes" id="UP000292564"/>
    </source>
</evidence>
<dbReference type="InterPro" id="IPR013783">
    <property type="entry name" value="Ig-like_fold"/>
</dbReference>
<accession>A0A4Q7ZDZ1</accession>
<evidence type="ECO:0000259" key="3">
    <source>
        <dbReference type="SMART" id="SM00701"/>
    </source>
</evidence>
<sequence>MSVNRRQVIGVLVSTAVVAVGTAAIALNRPGASPHQAAAADPVAARPAADPAEPAAPKGPPLKVARQSLDIAPADRRAHTLKVSERRTDRFSLLGITWTDPAARVAGTVQVRTRAVATGAWSPWRTLDSDDSLGPDTAAERGGHPRGGTEPLWVGPADGVAARVVDAAGGVTRALPAGLRLELLDSTANARGASGGQGGGEEAADPSSPAPQPSASEETSAPPPPAAPASTPPAPAVTTTAPTKAATTPAAPRKAARATLPGGLPPYVSRAGWQADEGLVKNAPDYAGNVGVLFVHHTAGTNDYQCADSPSIVRGILAYHVQSRRWNDIGYNFLTDKCGTLFEGRKGGVDKPVIGAHTYGFNTGSAAIAVLGTYIKDRAPATTQTTIAQLAAYKLGMYGFAPTSSTKMTEGVSDGKFPKGTVVTFARISGHRDGVATECPGDALYAQLADIRAEADAGIYGLTAKPGGGAGVSGGTYYTRGPVTMTWAIANPSTVLTRFELLVDGSVVGTAGPADRSATVQVPGGAHKLQVRAVRDNGATGTSTASTVVGDTTAPTFPGAPAVVLRGGTVSAKSVPVTLTFRAADNAKLASVAVTAPAARTFGPTTTSWATAVKPGGTYWKLAAKDVAGNTGAATVGRTVVLLPETKAKRGGKWRTASKSAHLGGKALTTGTRNAKLTWTFTGSSAALLFARSTKSGKVDVYLDGRKVGTLDLKAGKNSYRQALWTRTFAKGRHTVAIVVRGTGGRPTVTSDGLVYLR</sequence>
<dbReference type="RefSeq" id="WP_130507685.1">
    <property type="nucleotide sequence ID" value="NZ_SHKY01000001.1"/>
</dbReference>
<protein>
    <submittedName>
        <fullName evidence="4">Uncharacterized protein with LGFP repeats</fullName>
    </submittedName>
</protein>
<dbReference type="PANTHER" id="PTHR11022:SF41">
    <property type="entry name" value="PEPTIDOGLYCAN-RECOGNITION PROTEIN LC-RELATED"/>
    <property type="match status" value="1"/>
</dbReference>
<feature type="domain" description="Peptidoglycan recognition protein family" evidence="3">
    <location>
        <begin position="265"/>
        <end position="413"/>
    </location>
</feature>
<reference evidence="4 5" key="1">
    <citation type="submission" date="2019-02" db="EMBL/GenBank/DDBJ databases">
        <title>Sequencing the genomes of 1000 actinobacteria strains.</title>
        <authorList>
            <person name="Klenk H.-P."/>
        </authorList>
    </citation>
    <scope>NUCLEOTIDE SEQUENCE [LARGE SCALE GENOMIC DNA]</scope>
    <source>
        <strain evidence="4 5">DSM 45162</strain>
    </source>
</reference>
<keyword evidence="5" id="KW-1185">Reference proteome</keyword>
<dbReference type="GO" id="GO:0008270">
    <property type="term" value="F:zinc ion binding"/>
    <property type="evidence" value="ECO:0007669"/>
    <property type="project" value="InterPro"/>
</dbReference>
<dbReference type="InterPro" id="IPR015510">
    <property type="entry name" value="PGRP"/>
</dbReference>
<dbReference type="EMBL" id="SHKY01000001">
    <property type="protein sequence ID" value="RZU48441.1"/>
    <property type="molecule type" value="Genomic_DNA"/>
</dbReference>
<feature type="region of interest" description="Disordered" evidence="2">
    <location>
        <begin position="31"/>
        <end position="62"/>
    </location>
</feature>
<feature type="compositionally biased region" description="Low complexity" evidence="2">
    <location>
        <begin position="236"/>
        <end position="259"/>
    </location>
</feature>
<comment type="similarity">
    <text evidence="1">Belongs to the N-acetylmuramoyl-L-alanine amidase 2 family.</text>
</comment>
<feature type="compositionally biased region" description="Low complexity" evidence="2">
    <location>
        <begin position="31"/>
        <end position="56"/>
    </location>
</feature>
<dbReference type="Gene3D" id="2.60.40.10">
    <property type="entry name" value="Immunoglobulins"/>
    <property type="match status" value="1"/>
</dbReference>
<evidence type="ECO:0000256" key="1">
    <source>
        <dbReference type="ARBA" id="ARBA00007553"/>
    </source>
</evidence>
<dbReference type="SMART" id="SM00701">
    <property type="entry name" value="PGRP"/>
    <property type="match status" value="1"/>
</dbReference>